<evidence type="ECO:0000313" key="1">
    <source>
        <dbReference type="EMBL" id="CAB5222169.1"/>
    </source>
</evidence>
<name>A0A6J7WVL4_9CAUD</name>
<protein>
    <submittedName>
        <fullName evidence="1">Uncharacterized protein</fullName>
    </submittedName>
</protein>
<dbReference type="Gene3D" id="2.60.120.620">
    <property type="entry name" value="q2cbj1_9rhob like domain"/>
    <property type="match status" value="1"/>
</dbReference>
<reference evidence="1" key="1">
    <citation type="submission" date="2020-05" db="EMBL/GenBank/DDBJ databases">
        <authorList>
            <person name="Chiriac C."/>
            <person name="Salcher M."/>
            <person name="Ghai R."/>
            <person name="Kavagutti S V."/>
        </authorList>
    </citation>
    <scope>NUCLEOTIDE SEQUENCE</scope>
</reference>
<proteinExistence type="predicted"/>
<dbReference type="EMBL" id="LR798301">
    <property type="protein sequence ID" value="CAB5222169.1"/>
    <property type="molecule type" value="Genomic_DNA"/>
</dbReference>
<sequence length="204" mass="23051">MTHSIDIIKVSAHVGQIHNVDFTKVCEESYGLSKILEDVPLGSYEKSIKGYPFYSFPKTETFNQLHKQIEETANKILPIKVRVYETWVAIIEPGQSVAYHTHYKNSHVVPEHHWSGVVFANANDGSAELVLHGYALNRVESFTSITPEVGKVVFFNSFVPHFTTVNASDTQRVTISFNLWPVDCDVDTFPNNHKISPDNYGEPK</sequence>
<dbReference type="SUPFAM" id="SSF51197">
    <property type="entry name" value="Clavaminate synthase-like"/>
    <property type="match status" value="1"/>
</dbReference>
<gene>
    <name evidence="1" type="ORF">UFOVP361_7</name>
</gene>
<dbReference type="Pfam" id="PF13759">
    <property type="entry name" value="2OG-FeII_Oxy_5"/>
    <property type="match status" value="1"/>
</dbReference>
<accession>A0A6J7WVL4</accession>
<dbReference type="InterPro" id="IPR012668">
    <property type="entry name" value="CHP02466"/>
</dbReference>
<organism evidence="1">
    <name type="scientific">uncultured Caudovirales phage</name>
    <dbReference type="NCBI Taxonomy" id="2100421"/>
    <lineage>
        <taxon>Viruses</taxon>
        <taxon>Duplodnaviria</taxon>
        <taxon>Heunggongvirae</taxon>
        <taxon>Uroviricota</taxon>
        <taxon>Caudoviricetes</taxon>
        <taxon>Peduoviridae</taxon>
        <taxon>Maltschvirus</taxon>
        <taxon>Maltschvirus maltsch</taxon>
    </lineage>
</organism>